<keyword evidence="1" id="KW-0934">Plastid</keyword>
<protein>
    <submittedName>
        <fullName evidence="1">Uncharacterized protein</fullName>
    </submittedName>
</protein>
<dbReference type="RefSeq" id="YP_009308884.1">
    <property type="nucleotide sequence ID" value="NC_031425.1"/>
</dbReference>
<geneLocation type="chloroplast" evidence="1"/>
<dbReference type="RefSeq" id="YP_009308952.1">
    <property type="nucleotide sequence ID" value="NC_031425.1"/>
</dbReference>
<name>A0A1D8D9S7_9STRA</name>
<evidence type="ECO:0000313" key="1">
    <source>
        <dbReference type="EMBL" id="AOS86695.1"/>
    </source>
</evidence>
<keyword evidence="1" id="KW-0150">Chloroplast</keyword>
<gene>
    <name evidence="1" type="primary">orf153</name>
</gene>
<dbReference type="AlphaFoldDB" id="A0A1D8D9S7"/>
<accession>A0A1D8D9S7</accession>
<proteinExistence type="predicted"/>
<organism evidence="1">
    <name type="scientific">Toxarium undulatum</name>
    <dbReference type="NCBI Taxonomy" id="210620"/>
    <lineage>
        <taxon>Eukaryota</taxon>
        <taxon>Sar</taxon>
        <taxon>Stramenopiles</taxon>
        <taxon>Ochrophyta</taxon>
        <taxon>Bacillariophyta</taxon>
        <taxon>Mediophyceae</taxon>
        <taxon>Toxariales</taxon>
        <taxon>Toxariaceae</taxon>
        <taxon>Toxarium</taxon>
    </lineage>
</organism>
<dbReference type="GeneID" id="29293160"/>
<reference evidence="1" key="1">
    <citation type="journal article" date="2016" name="Curr. Genet.">
        <title>Hoarding and horizontal transfer led to an expanded gene and intron repertoire in the plastid genome of the diatom, Toxarium undulatum (Bacillariophyta).</title>
        <authorList>
            <person name="Ruck E.C."/>
            <person name="Linard S.R."/>
            <person name="Nakov T."/>
            <person name="Theriot E.C."/>
            <person name="Alverson A.J."/>
        </authorList>
    </citation>
    <scope>NUCLEOTIDE SEQUENCE</scope>
    <source>
        <strain evidence="1">ECT3802</strain>
    </source>
</reference>
<dbReference type="GeneID" id="29293250"/>
<dbReference type="EMBL" id="KX619437">
    <property type="protein sequence ID" value="AOS86695.1"/>
    <property type="molecule type" value="Genomic_DNA"/>
</dbReference>
<sequence>MVFIPDKPWHRRFAFRNLTSTQYKTYATQYSKAKAGGIRCVYGWMSGAGVLGIATDFSKGSVINYGKRKFAAVCINVGAYIFSPAIIVFTNASKIITISKNLHSSAAFFFECAEDTTNLAFLPIDLALFGQPIPIGASNRFNLFANHTDFLDI</sequence>
<dbReference type="EMBL" id="KX619437">
    <property type="protein sequence ID" value="AOS86627.1"/>
    <property type="molecule type" value="Genomic_DNA"/>
</dbReference>